<comment type="caution">
    <text evidence="7">The sequence shown here is derived from an EMBL/GenBank/DDBJ whole genome shotgun (WGS) entry which is preliminary data.</text>
</comment>
<organism evidence="7 8">
    <name type="scientific">candidate division CPR1 bacterium GW2011_GWC1_49_13</name>
    <dbReference type="NCBI Taxonomy" id="1618342"/>
    <lineage>
        <taxon>Bacteria</taxon>
        <taxon>candidate division CPR1</taxon>
    </lineage>
</organism>
<dbReference type="Gene3D" id="3.30.420.40">
    <property type="match status" value="2"/>
</dbReference>
<evidence type="ECO:0000313" key="8">
    <source>
        <dbReference type="Proteomes" id="UP000034119"/>
    </source>
</evidence>
<dbReference type="AlphaFoldDB" id="A0A0G1VI89"/>
<comment type="similarity">
    <text evidence="1 6">Belongs to the acetokinase family.</text>
</comment>
<keyword evidence="4 6" id="KW-0418">Kinase</keyword>
<dbReference type="HAMAP" id="MF_00020">
    <property type="entry name" value="Acetate_kinase"/>
    <property type="match status" value="1"/>
</dbReference>
<protein>
    <submittedName>
        <fullName evidence="7">Acetate kinase</fullName>
    </submittedName>
</protein>
<dbReference type="Proteomes" id="UP000034119">
    <property type="component" value="Unassembled WGS sequence"/>
</dbReference>
<keyword evidence="3" id="KW-0547">Nucleotide-binding</keyword>
<dbReference type="GO" id="GO:0006083">
    <property type="term" value="P:acetate metabolic process"/>
    <property type="evidence" value="ECO:0007669"/>
    <property type="project" value="TreeGrafter"/>
</dbReference>
<dbReference type="Pfam" id="PF00871">
    <property type="entry name" value="Acetate_kinase"/>
    <property type="match status" value="1"/>
</dbReference>
<feature type="non-terminal residue" evidence="7">
    <location>
        <position position="262"/>
    </location>
</feature>
<evidence type="ECO:0000256" key="6">
    <source>
        <dbReference type="RuleBase" id="RU003835"/>
    </source>
</evidence>
<evidence type="ECO:0000256" key="5">
    <source>
        <dbReference type="ARBA" id="ARBA00022840"/>
    </source>
</evidence>
<gene>
    <name evidence="7" type="ORF">UY40_C0001G0001</name>
</gene>
<dbReference type="GO" id="GO:0005524">
    <property type="term" value="F:ATP binding"/>
    <property type="evidence" value="ECO:0007669"/>
    <property type="project" value="UniProtKB-KW"/>
</dbReference>
<evidence type="ECO:0000256" key="1">
    <source>
        <dbReference type="ARBA" id="ARBA00008748"/>
    </source>
</evidence>
<dbReference type="InterPro" id="IPR000890">
    <property type="entry name" value="Aliphatic_acid_kin_short-chain"/>
</dbReference>
<keyword evidence="2 6" id="KW-0808">Transferase</keyword>
<name>A0A0G1VI89_9BACT</name>
<dbReference type="PRINTS" id="PR00471">
    <property type="entry name" value="ACETATEKNASE"/>
</dbReference>
<dbReference type="EMBL" id="LCPW01000001">
    <property type="protein sequence ID" value="KKW06223.1"/>
    <property type="molecule type" value="Genomic_DNA"/>
</dbReference>
<dbReference type="PROSITE" id="PS01076">
    <property type="entry name" value="ACETATE_KINASE_2"/>
    <property type="match status" value="1"/>
</dbReference>
<dbReference type="PANTHER" id="PTHR21060">
    <property type="entry name" value="ACETATE KINASE"/>
    <property type="match status" value="1"/>
</dbReference>
<accession>A0A0G1VI89</accession>
<dbReference type="SUPFAM" id="SSF53067">
    <property type="entry name" value="Actin-like ATPase domain"/>
    <property type="match status" value="2"/>
</dbReference>
<dbReference type="InterPro" id="IPR004372">
    <property type="entry name" value="Ac/propionate_kinase"/>
</dbReference>
<evidence type="ECO:0000256" key="4">
    <source>
        <dbReference type="ARBA" id="ARBA00022777"/>
    </source>
</evidence>
<evidence type="ECO:0000313" key="7">
    <source>
        <dbReference type="EMBL" id="KKW06223.1"/>
    </source>
</evidence>
<dbReference type="GO" id="GO:0008776">
    <property type="term" value="F:acetate kinase activity"/>
    <property type="evidence" value="ECO:0007669"/>
    <property type="project" value="TreeGrafter"/>
</dbReference>
<sequence length="262" mass="28839">MDQKILSINNGSASKKYALYEGEKEVFRAHLEKEKEGLIVTLGSPDQQKTLPLSQKDYVQALSFVLGQIEGEVNAVGLRVVAPGSFFQENRKLDSGYLAKLQEAQAEAPLHITPVIEEIEQLRKLLPDTPIMTISDSAFHGSLPETARRYSLPKETAEKFDIYRYGYHGISMSSVLRKFKEQSMAFPGKIIICHLGSGSTITAVKDGKSFDTSMGFTPLEGLVMGTRIGTIDAGAVLYLAKKSGMKPLELEEFFNKKCGLLG</sequence>
<evidence type="ECO:0000256" key="2">
    <source>
        <dbReference type="ARBA" id="ARBA00022679"/>
    </source>
</evidence>
<keyword evidence="5" id="KW-0067">ATP-binding</keyword>
<dbReference type="STRING" id="1618342.UY40_C0001G0001"/>
<dbReference type="InterPro" id="IPR043129">
    <property type="entry name" value="ATPase_NBD"/>
</dbReference>
<dbReference type="PANTHER" id="PTHR21060:SF15">
    <property type="entry name" value="ACETATE KINASE-RELATED"/>
    <property type="match status" value="1"/>
</dbReference>
<dbReference type="InterPro" id="IPR023865">
    <property type="entry name" value="Aliphatic_acid_kinase_CS"/>
</dbReference>
<proteinExistence type="inferred from homology"/>
<reference evidence="7 8" key="1">
    <citation type="journal article" date="2015" name="Nature">
        <title>rRNA introns, odd ribosomes, and small enigmatic genomes across a large radiation of phyla.</title>
        <authorList>
            <person name="Brown C.T."/>
            <person name="Hug L.A."/>
            <person name="Thomas B.C."/>
            <person name="Sharon I."/>
            <person name="Castelle C.J."/>
            <person name="Singh A."/>
            <person name="Wilkins M.J."/>
            <person name="Williams K.H."/>
            <person name="Banfield J.F."/>
        </authorList>
    </citation>
    <scope>NUCLEOTIDE SEQUENCE [LARGE SCALE GENOMIC DNA]</scope>
</reference>
<evidence type="ECO:0000256" key="3">
    <source>
        <dbReference type="ARBA" id="ARBA00022741"/>
    </source>
</evidence>